<proteinExistence type="predicted"/>
<evidence type="ECO:0000313" key="3">
    <source>
        <dbReference type="Proteomes" id="UP000499080"/>
    </source>
</evidence>
<name>A0A4Y2JIJ3_ARAVE</name>
<evidence type="ECO:0000256" key="1">
    <source>
        <dbReference type="SAM" id="MobiDB-lite"/>
    </source>
</evidence>
<protein>
    <submittedName>
        <fullName evidence="2">Uncharacterized protein</fullName>
    </submittedName>
</protein>
<comment type="caution">
    <text evidence="2">The sequence shown here is derived from an EMBL/GenBank/DDBJ whole genome shotgun (WGS) entry which is preliminary data.</text>
</comment>
<dbReference type="AlphaFoldDB" id="A0A4Y2JIJ3"/>
<sequence length="97" mass="10963">MFYKFVAHSKERLSKAPYNMFNNSDPTTPPTTESNKRRQPPTLGIPSLSAYLGASRNLYAQAVTTLNAKPKERPLRLIPLSRPTKWLGYRPIDTQGT</sequence>
<feature type="compositionally biased region" description="Polar residues" evidence="1">
    <location>
        <begin position="20"/>
        <end position="33"/>
    </location>
</feature>
<accession>A0A4Y2JIJ3</accession>
<evidence type="ECO:0000313" key="2">
    <source>
        <dbReference type="EMBL" id="GBM90153.1"/>
    </source>
</evidence>
<organism evidence="2 3">
    <name type="scientific">Araneus ventricosus</name>
    <name type="common">Orbweaver spider</name>
    <name type="synonym">Epeira ventricosa</name>
    <dbReference type="NCBI Taxonomy" id="182803"/>
    <lineage>
        <taxon>Eukaryota</taxon>
        <taxon>Metazoa</taxon>
        <taxon>Ecdysozoa</taxon>
        <taxon>Arthropoda</taxon>
        <taxon>Chelicerata</taxon>
        <taxon>Arachnida</taxon>
        <taxon>Araneae</taxon>
        <taxon>Araneomorphae</taxon>
        <taxon>Entelegynae</taxon>
        <taxon>Araneoidea</taxon>
        <taxon>Araneidae</taxon>
        <taxon>Araneus</taxon>
    </lineage>
</organism>
<dbReference type="Proteomes" id="UP000499080">
    <property type="component" value="Unassembled WGS sequence"/>
</dbReference>
<dbReference type="EMBL" id="BGPR01003598">
    <property type="protein sequence ID" value="GBM90153.1"/>
    <property type="molecule type" value="Genomic_DNA"/>
</dbReference>
<gene>
    <name evidence="2" type="ORF">AVEN_20277_1</name>
</gene>
<reference evidence="2 3" key="1">
    <citation type="journal article" date="2019" name="Sci. Rep.">
        <title>Orb-weaving spider Araneus ventricosus genome elucidates the spidroin gene catalogue.</title>
        <authorList>
            <person name="Kono N."/>
            <person name="Nakamura H."/>
            <person name="Ohtoshi R."/>
            <person name="Moran D.A.P."/>
            <person name="Shinohara A."/>
            <person name="Yoshida Y."/>
            <person name="Fujiwara M."/>
            <person name="Mori M."/>
            <person name="Tomita M."/>
            <person name="Arakawa K."/>
        </authorList>
    </citation>
    <scope>NUCLEOTIDE SEQUENCE [LARGE SCALE GENOMIC DNA]</scope>
</reference>
<keyword evidence="3" id="KW-1185">Reference proteome</keyword>
<feature type="region of interest" description="Disordered" evidence="1">
    <location>
        <begin position="16"/>
        <end position="44"/>
    </location>
</feature>